<gene>
    <name evidence="2" type="ORF">CV103_21920</name>
</gene>
<name>A0A2T4HJ28_9SPHN</name>
<accession>A0A2T4HJ28</accession>
<feature type="region of interest" description="Disordered" evidence="1">
    <location>
        <begin position="169"/>
        <end position="190"/>
    </location>
</feature>
<keyword evidence="3" id="KW-1185">Reference proteome</keyword>
<sequence>MISEPFDPADEATWIARGRRPDHAAILADAWRRFPDLPNEADREARGARMRQRALALRPVMDAMSKAADAERQDRNFAFTETRIASGKGDDRDRAILRARNLHRYDWDRAVRYASGWYAATAGWEPEARRGQGETPATLAYEQGFADGGGNRDDLFDTARRAYDAASLPEAQPVPPTGRPLPSNWPKPTDDPLPTRWARRLLILGAPEAGWIRESAAEQIESPLLLPALQASEGQDELAILVISSTGFHALQNSMPDAAAIESLSGDAVSFDPQLEDQLRSLLAGRDFDDILIAAQGDYLALLDLHAVALPLCRTMERTRNTLLQQRAHFRIWLDRGLMPGESLGAGHIRWGKAVKGLTGKLGEFTARYAGKQPGGGHRITVETPDGQLANGYVSARGEPLSPETVIGNRAHLRKAMAARLRAFGGATRLVANRAPDLLDLATA</sequence>
<dbReference type="Proteomes" id="UP000241206">
    <property type="component" value="Unassembled WGS sequence"/>
</dbReference>
<evidence type="ECO:0000313" key="3">
    <source>
        <dbReference type="Proteomes" id="UP000241206"/>
    </source>
</evidence>
<dbReference type="AlphaFoldDB" id="A0A2T4HJ28"/>
<evidence type="ECO:0000256" key="1">
    <source>
        <dbReference type="SAM" id="MobiDB-lite"/>
    </source>
</evidence>
<comment type="caution">
    <text evidence="2">The sequence shown here is derived from an EMBL/GenBank/DDBJ whole genome shotgun (WGS) entry which is preliminary data.</text>
</comment>
<feature type="compositionally biased region" description="Pro residues" evidence="1">
    <location>
        <begin position="172"/>
        <end position="185"/>
    </location>
</feature>
<dbReference type="EMBL" id="PHHF01000087">
    <property type="protein sequence ID" value="PTD15795.1"/>
    <property type="molecule type" value="Genomic_DNA"/>
</dbReference>
<proteinExistence type="predicted"/>
<evidence type="ECO:0000313" key="2">
    <source>
        <dbReference type="EMBL" id="PTD15795.1"/>
    </source>
</evidence>
<reference evidence="2 3" key="1">
    <citation type="submission" date="2017-11" db="EMBL/GenBank/DDBJ databases">
        <title>Sphingomonas oleivorans sp. nov., isolated from oil-contaminated soil.</title>
        <authorList>
            <person name="Wang L."/>
            <person name="Chen L."/>
        </authorList>
    </citation>
    <scope>NUCLEOTIDE SEQUENCE [LARGE SCALE GENOMIC DNA]</scope>
    <source>
        <strain evidence="2 3">K101</strain>
    </source>
</reference>
<organism evidence="2 3">
    <name type="scientific">Edaphosphingomonas fennica</name>
    <dbReference type="NCBI Taxonomy" id="114404"/>
    <lineage>
        <taxon>Bacteria</taxon>
        <taxon>Pseudomonadati</taxon>
        <taxon>Pseudomonadota</taxon>
        <taxon>Alphaproteobacteria</taxon>
        <taxon>Sphingomonadales</taxon>
        <taxon>Rhizorhabdaceae</taxon>
        <taxon>Edaphosphingomonas</taxon>
    </lineage>
</organism>
<protein>
    <submittedName>
        <fullName evidence="2">Uncharacterized protein</fullName>
    </submittedName>
</protein>